<proteinExistence type="predicted"/>
<evidence type="ECO:0000313" key="2">
    <source>
        <dbReference type="Proteomes" id="UP001060085"/>
    </source>
</evidence>
<evidence type="ECO:0000313" key="1">
    <source>
        <dbReference type="EMBL" id="KAI5655808.1"/>
    </source>
</evidence>
<name>A0ACC0A8Q2_CATRO</name>
<accession>A0ACC0A8Q2</accession>
<reference evidence="2" key="1">
    <citation type="journal article" date="2023" name="Nat. Plants">
        <title>Single-cell RNA sequencing provides a high-resolution roadmap for understanding the multicellular compartmentation of specialized metabolism.</title>
        <authorList>
            <person name="Sun S."/>
            <person name="Shen X."/>
            <person name="Li Y."/>
            <person name="Li Y."/>
            <person name="Wang S."/>
            <person name="Li R."/>
            <person name="Zhang H."/>
            <person name="Shen G."/>
            <person name="Guo B."/>
            <person name="Wei J."/>
            <person name="Xu J."/>
            <person name="St-Pierre B."/>
            <person name="Chen S."/>
            <person name="Sun C."/>
        </authorList>
    </citation>
    <scope>NUCLEOTIDE SEQUENCE [LARGE SCALE GENOMIC DNA]</scope>
</reference>
<protein>
    <submittedName>
        <fullName evidence="1">Uncharacterized protein</fullName>
    </submittedName>
</protein>
<keyword evidence="2" id="KW-1185">Reference proteome</keyword>
<organism evidence="1 2">
    <name type="scientific">Catharanthus roseus</name>
    <name type="common">Madagascar periwinkle</name>
    <name type="synonym">Vinca rosea</name>
    <dbReference type="NCBI Taxonomy" id="4058"/>
    <lineage>
        <taxon>Eukaryota</taxon>
        <taxon>Viridiplantae</taxon>
        <taxon>Streptophyta</taxon>
        <taxon>Embryophyta</taxon>
        <taxon>Tracheophyta</taxon>
        <taxon>Spermatophyta</taxon>
        <taxon>Magnoliopsida</taxon>
        <taxon>eudicotyledons</taxon>
        <taxon>Gunneridae</taxon>
        <taxon>Pentapetalae</taxon>
        <taxon>asterids</taxon>
        <taxon>lamiids</taxon>
        <taxon>Gentianales</taxon>
        <taxon>Apocynaceae</taxon>
        <taxon>Rauvolfioideae</taxon>
        <taxon>Vinceae</taxon>
        <taxon>Catharanthinae</taxon>
        <taxon>Catharanthus</taxon>
    </lineage>
</organism>
<sequence>MSCRISKGALTTLHGFRTKPFDYFSYCCQLLEACIVSKSLNQGKIIHQNLLKYPHFHNKNNSSVLLLLDKLTKLFIACSKPELARRVFNSIPISQRKNKIILWNQLIRAYAWEGPFKRAIDLYHEMGQCGIQPTKYTYPFVLKACTGLQDIETGAKIHEDAEKHGLGSDVYVSTALVDFYVKCGCLSDARKVFDIMPQRDVVAWNAMISGYSLHGRYHDVIDLVVEMQEMGVTPNSSTAVTILPMIGEENKLTVGRAVHGFCLRRGFNDDIVVGTGILDMYGKCQQLIDARRIFAAMSSKNEVTWSAMIGACITCDCTLEGLEVFQQMRVEDGGSPSPVTLGIVFRGAAKLTDLELGIQLHGYSIKLGSNLDLMVANTLLSMYSKCGMIDDAMKFFEEMDFKDSVSYSALISGCVQNGIAEYALKIFRKMQLSEVEPELATMMGLLPACSHMAALRHGYCGHGYSIVRGFTSDVSIANALIDMYSKCGKIHVARLVFDQMHRRDVISWNAMIIGYGIHGLGAEAISLFEDMNTVGQRPDDVTFIGLLTACSHSGLVAEGKHLFCTMNQEFGIVPRTDHYLCIVDLFGRAGLLDEAYKFIQQMPVEPDVRIWNALLSACKVYKKIELVEEVSNKIQNLGPESPGNFVLLSNIYSTMGRWDDAAQIRVMQKGLGFIKSPGSSWIEVNGVVHAFVGGDQSHPQAVKIIEKLLQLLSEMKKLGYNAESDFVYQDVEEEEKEHILLYHSEKLAVVFGLLNLTDKKSILVTKNLRVCGDCHAALKYITIITKREITLRDTVRFHHFHNGTCSCGDFW</sequence>
<comment type="caution">
    <text evidence="1">The sequence shown here is derived from an EMBL/GenBank/DDBJ whole genome shotgun (WGS) entry which is preliminary data.</text>
</comment>
<dbReference type="Proteomes" id="UP001060085">
    <property type="component" value="Linkage Group LG07"/>
</dbReference>
<dbReference type="EMBL" id="CM044707">
    <property type="protein sequence ID" value="KAI5655808.1"/>
    <property type="molecule type" value="Genomic_DNA"/>
</dbReference>
<gene>
    <name evidence="1" type="ORF">M9H77_32995</name>
</gene>